<proteinExistence type="predicted"/>
<evidence type="ECO:0000313" key="2">
    <source>
        <dbReference type="EMBL" id="MPQ64604.1"/>
    </source>
</evidence>
<reference evidence="2 3" key="1">
    <citation type="journal article" date="2019" name="Lett. Appl. Microbiol.">
        <title>A case of 'blown pack' spoilage of vacuum-packaged pork likely associated with Clostridium estertheticum in Canada.</title>
        <authorList>
            <person name="Zhang P."/>
            <person name="Ward P."/>
            <person name="McMullen L.M."/>
            <person name="Yang X."/>
        </authorList>
    </citation>
    <scope>NUCLEOTIDE SEQUENCE [LARGE SCALE GENOMIC DNA]</scope>
    <source>
        <strain evidence="2 3">MA19</strain>
    </source>
</reference>
<comment type="caution">
    <text evidence="2">The sequence shown here is derived from an EMBL/GenBank/DDBJ whole genome shotgun (WGS) entry which is preliminary data.</text>
</comment>
<protein>
    <submittedName>
        <fullName evidence="2">Uncharacterized protein</fullName>
    </submittedName>
</protein>
<accession>A0A5N7IV66</accession>
<keyword evidence="1" id="KW-0472">Membrane</keyword>
<feature type="transmembrane region" description="Helical" evidence="1">
    <location>
        <begin position="63"/>
        <end position="81"/>
    </location>
</feature>
<organism evidence="2 3">
    <name type="scientific">Clostridium estertheticum</name>
    <dbReference type="NCBI Taxonomy" id="238834"/>
    <lineage>
        <taxon>Bacteria</taxon>
        <taxon>Bacillati</taxon>
        <taxon>Bacillota</taxon>
        <taxon>Clostridia</taxon>
        <taxon>Eubacteriales</taxon>
        <taxon>Clostridiaceae</taxon>
        <taxon>Clostridium</taxon>
    </lineage>
</organism>
<keyword evidence="1" id="KW-1133">Transmembrane helix</keyword>
<dbReference type="EMBL" id="SPSF01000053">
    <property type="protein sequence ID" value="MPQ64604.1"/>
    <property type="molecule type" value="Genomic_DNA"/>
</dbReference>
<sequence>MKSIILKHQVKIIFLFDALIIFLSILQIRNNKLELEMLVLGCPLGYINGKFISNKTFDKKSRLLIFVSFLLTVISFLYTFFI</sequence>
<feature type="transmembrane region" description="Helical" evidence="1">
    <location>
        <begin position="12"/>
        <end position="29"/>
    </location>
</feature>
<evidence type="ECO:0000256" key="1">
    <source>
        <dbReference type="SAM" id="Phobius"/>
    </source>
</evidence>
<name>A0A5N7IV66_9CLOT</name>
<evidence type="ECO:0000313" key="3">
    <source>
        <dbReference type="Proteomes" id="UP000342249"/>
    </source>
</evidence>
<dbReference type="RefSeq" id="WP_152753768.1">
    <property type="nucleotide sequence ID" value="NZ_CP077611.1"/>
</dbReference>
<gene>
    <name evidence="2" type="ORF">E4V82_21240</name>
</gene>
<dbReference type="AlphaFoldDB" id="A0A5N7IV66"/>
<keyword evidence="1" id="KW-0812">Transmembrane</keyword>
<dbReference type="Proteomes" id="UP000342249">
    <property type="component" value="Unassembled WGS sequence"/>
</dbReference>